<evidence type="ECO:0000313" key="1">
    <source>
        <dbReference type="EMBL" id="MEQ2166618.1"/>
    </source>
</evidence>
<sequence>CHSPCFSGYQLSLVTAPCSDNSDVSDWQVNLLRCVCVHSFTCELPAAGARREQGPDPD</sequence>
<feature type="non-terminal residue" evidence="1">
    <location>
        <position position="1"/>
    </location>
</feature>
<proteinExistence type="predicted"/>
<name>A0ABV0N7P5_9TELE</name>
<gene>
    <name evidence="1" type="ORF">GOODEAATRI_030194</name>
</gene>
<organism evidence="1 2">
    <name type="scientific">Goodea atripinnis</name>
    <dbReference type="NCBI Taxonomy" id="208336"/>
    <lineage>
        <taxon>Eukaryota</taxon>
        <taxon>Metazoa</taxon>
        <taxon>Chordata</taxon>
        <taxon>Craniata</taxon>
        <taxon>Vertebrata</taxon>
        <taxon>Euteleostomi</taxon>
        <taxon>Actinopterygii</taxon>
        <taxon>Neopterygii</taxon>
        <taxon>Teleostei</taxon>
        <taxon>Neoteleostei</taxon>
        <taxon>Acanthomorphata</taxon>
        <taxon>Ovalentaria</taxon>
        <taxon>Atherinomorphae</taxon>
        <taxon>Cyprinodontiformes</taxon>
        <taxon>Goodeidae</taxon>
        <taxon>Goodea</taxon>
    </lineage>
</organism>
<evidence type="ECO:0000313" key="2">
    <source>
        <dbReference type="Proteomes" id="UP001476798"/>
    </source>
</evidence>
<accession>A0ABV0N7P5</accession>
<dbReference type="Proteomes" id="UP001476798">
    <property type="component" value="Unassembled WGS sequence"/>
</dbReference>
<dbReference type="EMBL" id="JAHRIO010024686">
    <property type="protein sequence ID" value="MEQ2166618.1"/>
    <property type="molecule type" value="Genomic_DNA"/>
</dbReference>
<comment type="caution">
    <text evidence="1">The sequence shown here is derived from an EMBL/GenBank/DDBJ whole genome shotgun (WGS) entry which is preliminary data.</text>
</comment>
<protein>
    <submittedName>
        <fullName evidence="1">Uncharacterized protein</fullName>
    </submittedName>
</protein>
<keyword evidence="2" id="KW-1185">Reference proteome</keyword>
<reference evidence="1 2" key="1">
    <citation type="submission" date="2021-06" db="EMBL/GenBank/DDBJ databases">
        <authorList>
            <person name="Palmer J.M."/>
        </authorList>
    </citation>
    <scope>NUCLEOTIDE SEQUENCE [LARGE SCALE GENOMIC DNA]</scope>
    <source>
        <strain evidence="1 2">GA_2019</strain>
        <tissue evidence="1">Muscle</tissue>
    </source>
</reference>